<dbReference type="InterPro" id="IPR006427">
    <property type="entry name" value="Portal_HK97"/>
</dbReference>
<reference evidence="2 3" key="1">
    <citation type="journal article" date="2004" name="Proc. Natl. Acad. Sci. U.S.A.">
        <title>The complete genomic sequence of Nocardia farcinica IFM 10152.</title>
        <authorList>
            <person name="Ishikawa J."/>
            <person name="Yamashita A."/>
            <person name="Mikami Y."/>
            <person name="Hoshino Y."/>
            <person name="Kurita H."/>
            <person name="Hotta K."/>
            <person name="Shiba T."/>
            <person name="Hattori M."/>
        </authorList>
    </citation>
    <scope>NUCLEOTIDE SEQUENCE [LARGE SCALE GENOMIC DNA]</scope>
    <source>
        <strain evidence="2 3">IFM 10152</strain>
    </source>
</reference>
<dbReference type="EMBL" id="AP006618">
    <property type="protein sequence ID" value="BAD54883.1"/>
    <property type="molecule type" value="Genomic_DNA"/>
</dbReference>
<dbReference type="InterPro" id="IPR006944">
    <property type="entry name" value="Phage/GTA_portal"/>
</dbReference>
<feature type="compositionally biased region" description="Acidic residues" evidence="1">
    <location>
        <begin position="403"/>
        <end position="423"/>
    </location>
</feature>
<feature type="region of interest" description="Disordered" evidence="1">
    <location>
        <begin position="374"/>
        <end position="423"/>
    </location>
</feature>
<dbReference type="GeneID" id="61130890"/>
<protein>
    <submittedName>
        <fullName evidence="2">Putative phage portal protein</fullName>
    </submittedName>
</protein>
<accession>Q5Z3V8</accession>
<dbReference type="OrthoDB" id="9765386at2"/>
<dbReference type="KEGG" id="nfa:NFA_410"/>
<evidence type="ECO:0000313" key="2">
    <source>
        <dbReference type="EMBL" id="BAD54883.1"/>
    </source>
</evidence>
<dbReference type="eggNOG" id="COG4695">
    <property type="taxonomic scope" value="Bacteria"/>
</dbReference>
<dbReference type="Proteomes" id="UP000006820">
    <property type="component" value="Chromosome"/>
</dbReference>
<evidence type="ECO:0000256" key="1">
    <source>
        <dbReference type="SAM" id="MobiDB-lite"/>
    </source>
</evidence>
<dbReference type="HOGENOM" id="CLU_033789_6_0_11"/>
<dbReference type="AlphaFoldDB" id="Q5Z3V8"/>
<dbReference type="STRING" id="247156.NFA_410"/>
<gene>
    <name evidence="2" type="ordered locus">NFA_410</name>
</gene>
<organism evidence="2 3">
    <name type="scientific">Nocardia farcinica (strain IFM 10152)</name>
    <dbReference type="NCBI Taxonomy" id="247156"/>
    <lineage>
        <taxon>Bacteria</taxon>
        <taxon>Bacillati</taxon>
        <taxon>Actinomycetota</taxon>
        <taxon>Actinomycetes</taxon>
        <taxon>Mycobacteriales</taxon>
        <taxon>Nocardiaceae</taxon>
        <taxon>Nocardia</taxon>
    </lineage>
</organism>
<dbReference type="Pfam" id="PF04860">
    <property type="entry name" value="Phage_portal"/>
    <property type="match status" value="1"/>
</dbReference>
<keyword evidence="3" id="KW-1185">Reference proteome</keyword>
<proteinExistence type="predicted"/>
<evidence type="ECO:0000313" key="3">
    <source>
        <dbReference type="Proteomes" id="UP000006820"/>
    </source>
</evidence>
<sequence>MPFVVNEGAIRSLSRPGTPTLPRVTIAEGLTLDYLTLWRKQPAVRTCVTFLARNIAQLGLHVFERRGDTDRVRLTEHELAELIDKPNPWTTRYRHMNALVHDLAIFDRAYWWKTKTDAGLGLVRLPPPLVTPKGENWLTPERFEVAGSKGKKEIPADEVVYFRGYSGTDDFGTSPIEALRQALAEEHSGSRMREQVMRNGARISGYLQRPLEAPEWSGDARERFRREWQAQYTGEGPQAGGTPILEDGMVFQAAAQTAKDLQYLEVRKLSREEVASAYFIPPPMIGILDHATFSNISEQHKMLYQDTLGPWLTMIAEEIALQLIPDIAAGDARIYVEFNLREKLTGAFEQRAAQMYQAAGTAWMTVNEVRALDNLPPVEGGDELIRPLNVTQNGDQNPIPAEPEPDEPEPDDDTGDDPEESAA</sequence>
<name>Q5Z3V8_NOCFA</name>
<dbReference type="NCBIfam" id="TIGR01537">
    <property type="entry name" value="portal_HK97"/>
    <property type="match status" value="1"/>
</dbReference>
<dbReference type="RefSeq" id="WP_011206570.1">
    <property type="nucleotide sequence ID" value="NC_006361.1"/>
</dbReference>